<evidence type="ECO:0000313" key="2">
    <source>
        <dbReference type="EMBL" id="KAH3832196.1"/>
    </source>
</evidence>
<gene>
    <name evidence="2" type="ORF">DPMN_105474</name>
</gene>
<evidence type="ECO:0000313" key="3">
    <source>
        <dbReference type="Proteomes" id="UP000828390"/>
    </source>
</evidence>
<sequence length="50" mass="5304">MVVQGVHDPAPCTPVWHGSSSLKEKGVSEGKGGVQCSQHTQVTGQPRPFF</sequence>
<feature type="compositionally biased region" description="Polar residues" evidence="1">
    <location>
        <begin position="35"/>
        <end position="44"/>
    </location>
</feature>
<proteinExistence type="predicted"/>
<dbReference type="EMBL" id="JAIWYP010000004">
    <property type="protein sequence ID" value="KAH3832196.1"/>
    <property type="molecule type" value="Genomic_DNA"/>
</dbReference>
<reference evidence="2" key="1">
    <citation type="journal article" date="2019" name="bioRxiv">
        <title>The Genome of the Zebra Mussel, Dreissena polymorpha: A Resource for Invasive Species Research.</title>
        <authorList>
            <person name="McCartney M.A."/>
            <person name="Auch B."/>
            <person name="Kono T."/>
            <person name="Mallez S."/>
            <person name="Zhang Y."/>
            <person name="Obille A."/>
            <person name="Becker A."/>
            <person name="Abrahante J.E."/>
            <person name="Garbe J."/>
            <person name="Badalamenti J.P."/>
            <person name="Herman A."/>
            <person name="Mangelson H."/>
            <person name="Liachko I."/>
            <person name="Sullivan S."/>
            <person name="Sone E.D."/>
            <person name="Koren S."/>
            <person name="Silverstein K.A.T."/>
            <person name="Beckman K.B."/>
            <person name="Gohl D.M."/>
        </authorList>
    </citation>
    <scope>NUCLEOTIDE SEQUENCE</scope>
    <source>
        <strain evidence="2">Duluth1</strain>
        <tissue evidence="2">Whole animal</tissue>
    </source>
</reference>
<protein>
    <submittedName>
        <fullName evidence="2">Uncharacterized protein</fullName>
    </submittedName>
</protein>
<feature type="region of interest" description="Disordered" evidence="1">
    <location>
        <begin position="1"/>
        <end position="50"/>
    </location>
</feature>
<evidence type="ECO:0000256" key="1">
    <source>
        <dbReference type="SAM" id="MobiDB-lite"/>
    </source>
</evidence>
<reference evidence="2" key="2">
    <citation type="submission" date="2020-11" db="EMBL/GenBank/DDBJ databases">
        <authorList>
            <person name="McCartney M.A."/>
            <person name="Auch B."/>
            <person name="Kono T."/>
            <person name="Mallez S."/>
            <person name="Becker A."/>
            <person name="Gohl D.M."/>
            <person name="Silverstein K.A.T."/>
            <person name="Koren S."/>
            <person name="Bechman K.B."/>
            <person name="Herman A."/>
            <person name="Abrahante J.E."/>
            <person name="Garbe J."/>
        </authorList>
    </citation>
    <scope>NUCLEOTIDE SEQUENCE</scope>
    <source>
        <strain evidence="2">Duluth1</strain>
        <tissue evidence="2">Whole animal</tissue>
    </source>
</reference>
<dbReference type="AlphaFoldDB" id="A0A9D4HES8"/>
<name>A0A9D4HES8_DREPO</name>
<accession>A0A9D4HES8</accession>
<comment type="caution">
    <text evidence="2">The sequence shown here is derived from an EMBL/GenBank/DDBJ whole genome shotgun (WGS) entry which is preliminary data.</text>
</comment>
<keyword evidence="3" id="KW-1185">Reference proteome</keyword>
<organism evidence="2 3">
    <name type="scientific">Dreissena polymorpha</name>
    <name type="common">Zebra mussel</name>
    <name type="synonym">Mytilus polymorpha</name>
    <dbReference type="NCBI Taxonomy" id="45954"/>
    <lineage>
        <taxon>Eukaryota</taxon>
        <taxon>Metazoa</taxon>
        <taxon>Spiralia</taxon>
        <taxon>Lophotrochozoa</taxon>
        <taxon>Mollusca</taxon>
        <taxon>Bivalvia</taxon>
        <taxon>Autobranchia</taxon>
        <taxon>Heteroconchia</taxon>
        <taxon>Euheterodonta</taxon>
        <taxon>Imparidentia</taxon>
        <taxon>Neoheterodontei</taxon>
        <taxon>Myida</taxon>
        <taxon>Dreissenoidea</taxon>
        <taxon>Dreissenidae</taxon>
        <taxon>Dreissena</taxon>
    </lineage>
</organism>
<dbReference type="Proteomes" id="UP000828390">
    <property type="component" value="Unassembled WGS sequence"/>
</dbReference>